<dbReference type="EMBL" id="BAMD01000014">
    <property type="protein sequence ID" value="GAF02846.1"/>
    <property type="molecule type" value="Genomic_DNA"/>
</dbReference>
<keyword evidence="1" id="KW-0723">Serine/threonine-protein kinase</keyword>
<dbReference type="OrthoDB" id="9782201at2"/>
<keyword evidence="6" id="KW-1185">Reference proteome</keyword>
<dbReference type="STRING" id="869213.GCA_000517085_04278"/>
<dbReference type="InterPro" id="IPR005177">
    <property type="entry name" value="Kinase-pyrophosphorylase"/>
</dbReference>
<dbReference type="eggNOG" id="COG1806">
    <property type="taxonomic scope" value="Bacteria"/>
</dbReference>
<dbReference type="GO" id="GO:0005524">
    <property type="term" value="F:ATP binding"/>
    <property type="evidence" value="ECO:0007669"/>
    <property type="project" value="InterPro"/>
</dbReference>
<evidence type="ECO:0000313" key="6">
    <source>
        <dbReference type="Proteomes" id="UP000019402"/>
    </source>
</evidence>
<keyword evidence="3" id="KW-0547">Nucleotide-binding</keyword>
<reference evidence="5 6" key="1">
    <citation type="journal article" date="2014" name="Genome Announc.">
        <title>Draft Genome Sequence of Cytophaga fermentans JCM 21142T, a Facultative Anaerobe Isolated from Marine Mud.</title>
        <authorList>
            <person name="Starns D."/>
            <person name="Oshima K."/>
            <person name="Suda W."/>
            <person name="Iino T."/>
            <person name="Yuki M."/>
            <person name="Inoue J."/>
            <person name="Kitamura K."/>
            <person name="Iida T."/>
            <person name="Darby A."/>
            <person name="Hattori M."/>
            <person name="Ohkuma M."/>
        </authorList>
    </citation>
    <scope>NUCLEOTIDE SEQUENCE [LARGE SCALE GENOMIC DNA]</scope>
    <source>
        <strain evidence="5 6">JCM 21142</strain>
    </source>
</reference>
<accession>W7YEH6</accession>
<proteinExistence type="predicted"/>
<name>W7YEH6_9BACT</name>
<comment type="caution">
    <text evidence="5">The sequence shown here is derived from an EMBL/GenBank/DDBJ whole genome shotgun (WGS) entry which is preliminary data.</text>
</comment>
<dbReference type="PANTHER" id="PTHR31756:SF3">
    <property type="entry name" value="PYRUVATE, PHOSPHATE DIKINASE REGULATORY PROTEIN 1, CHLOROPLASTIC"/>
    <property type="match status" value="1"/>
</dbReference>
<keyword evidence="2 5" id="KW-0808">Transferase</keyword>
<sequence>MENKPNMPPIYIVSGGKGLAGHTIVESMLIQYPDHKIPVVIEPEVSTQEQIDKITDKVVEKNGVIAHTMVNHVARRKLIDSCEQKEIRHFDLVGSMSDYLDTVLDMKPVEQPGLFRLRDMEYYRRVRAIEFTMMHDDGQHTDKIATADIVLAGVSRTGKTPLSIYLAMFGWKVANVPIVPGTPVPDTLFQIDSKRVFGLTISMAYLIAQRSSRVNRIHMNPNTDYIDRRKVRMELDYAANLYKKGNFTVLNITNKPIEYTANEILTILTERFGSDKWKLDEEHH</sequence>
<dbReference type="AlphaFoldDB" id="W7YEH6"/>
<dbReference type="Proteomes" id="UP000019402">
    <property type="component" value="Unassembled WGS sequence"/>
</dbReference>
<dbReference type="RefSeq" id="WP_027473534.1">
    <property type="nucleotide sequence ID" value="NZ_BAMD01000014.1"/>
</dbReference>
<evidence type="ECO:0000256" key="3">
    <source>
        <dbReference type="ARBA" id="ARBA00022741"/>
    </source>
</evidence>
<keyword evidence="4" id="KW-0418">Kinase</keyword>
<dbReference type="Pfam" id="PF03618">
    <property type="entry name" value="Kinase-PPPase"/>
    <property type="match status" value="1"/>
</dbReference>
<evidence type="ECO:0000256" key="1">
    <source>
        <dbReference type="ARBA" id="ARBA00022527"/>
    </source>
</evidence>
<evidence type="ECO:0000256" key="2">
    <source>
        <dbReference type="ARBA" id="ARBA00022679"/>
    </source>
</evidence>
<dbReference type="NCBIfam" id="NF003742">
    <property type="entry name" value="PRK05339.1"/>
    <property type="match status" value="1"/>
</dbReference>
<protein>
    <submittedName>
        <fullName evidence="5">Putative phosphotransferase YqfL</fullName>
    </submittedName>
</protein>
<evidence type="ECO:0000256" key="4">
    <source>
        <dbReference type="ARBA" id="ARBA00022777"/>
    </source>
</evidence>
<organism evidence="5 6">
    <name type="scientific">Saccharicrinis fermentans DSM 9555 = JCM 21142</name>
    <dbReference type="NCBI Taxonomy" id="869213"/>
    <lineage>
        <taxon>Bacteria</taxon>
        <taxon>Pseudomonadati</taxon>
        <taxon>Bacteroidota</taxon>
        <taxon>Bacteroidia</taxon>
        <taxon>Marinilabiliales</taxon>
        <taxon>Marinilabiliaceae</taxon>
        <taxon>Saccharicrinis</taxon>
    </lineage>
</organism>
<gene>
    <name evidence="5" type="ORF">JCM21142_41491</name>
</gene>
<dbReference type="PANTHER" id="PTHR31756">
    <property type="entry name" value="PYRUVATE, PHOSPHATE DIKINASE REGULATORY PROTEIN 1, CHLOROPLASTIC"/>
    <property type="match status" value="1"/>
</dbReference>
<evidence type="ECO:0000313" key="5">
    <source>
        <dbReference type="EMBL" id="GAF02846.1"/>
    </source>
</evidence>
<dbReference type="GO" id="GO:0004674">
    <property type="term" value="F:protein serine/threonine kinase activity"/>
    <property type="evidence" value="ECO:0007669"/>
    <property type="project" value="UniProtKB-KW"/>
</dbReference>